<dbReference type="InterPro" id="IPR006221">
    <property type="entry name" value="TrpG/PapA_dom"/>
</dbReference>
<keyword evidence="12" id="KW-0315">Glutamine amidotransferase</keyword>
<dbReference type="InterPro" id="IPR045186">
    <property type="entry name" value="Indole-3-glycerol_P_synth"/>
</dbReference>
<gene>
    <name evidence="20" type="ORF">BB560_001746</name>
</gene>
<dbReference type="FunFam" id="3.20.20.70:FF:000024">
    <property type="entry name" value="Indole-3-glycerol phosphate synthase"/>
    <property type="match status" value="1"/>
</dbReference>
<evidence type="ECO:0000256" key="6">
    <source>
        <dbReference type="ARBA" id="ARBA00012362"/>
    </source>
</evidence>
<evidence type="ECO:0000256" key="11">
    <source>
        <dbReference type="ARBA" id="ARBA00022822"/>
    </source>
</evidence>
<accession>A0A2T9ZGX2</accession>
<feature type="domain" description="Glutamine amidotransferase" evidence="18">
    <location>
        <begin position="4"/>
        <end position="187"/>
    </location>
</feature>
<dbReference type="OrthoDB" id="524799at2759"/>
<dbReference type="Gene3D" id="3.40.50.880">
    <property type="match status" value="1"/>
</dbReference>
<dbReference type="InterPro" id="IPR011060">
    <property type="entry name" value="RibuloseP-bd_barrel"/>
</dbReference>
<dbReference type="CDD" id="cd01743">
    <property type="entry name" value="GATase1_Anthranilate_Synthase"/>
    <property type="match status" value="1"/>
</dbReference>
<dbReference type="SUPFAM" id="SSF51366">
    <property type="entry name" value="Ribulose-phoshate binding barrel"/>
    <property type="match status" value="1"/>
</dbReference>
<evidence type="ECO:0000256" key="1">
    <source>
        <dbReference type="ARBA" id="ARBA00001633"/>
    </source>
</evidence>
<evidence type="ECO:0000313" key="20">
    <source>
        <dbReference type="EMBL" id="PVV03767.1"/>
    </source>
</evidence>
<evidence type="ECO:0000313" key="21">
    <source>
        <dbReference type="Proteomes" id="UP000245609"/>
    </source>
</evidence>
<evidence type="ECO:0000256" key="14">
    <source>
        <dbReference type="ARBA" id="ARBA00023239"/>
    </source>
</evidence>
<dbReference type="PRINTS" id="PR00096">
    <property type="entry name" value="GATASE"/>
</dbReference>
<dbReference type="EC" id="4.1.1.48" evidence="6"/>
<dbReference type="Gene3D" id="3.20.20.70">
    <property type="entry name" value="Aldolase class I"/>
    <property type="match status" value="1"/>
</dbReference>
<evidence type="ECO:0000256" key="5">
    <source>
        <dbReference type="ARBA" id="ARBA00012266"/>
    </source>
</evidence>
<dbReference type="GO" id="GO:0004425">
    <property type="term" value="F:indole-3-glycerol-phosphate synthase activity"/>
    <property type="evidence" value="ECO:0007669"/>
    <property type="project" value="UniProtKB-EC"/>
</dbReference>
<proteinExistence type="inferred from homology"/>
<evidence type="ECO:0000256" key="7">
    <source>
        <dbReference type="ARBA" id="ARBA00018819"/>
    </source>
</evidence>
<dbReference type="NCBIfam" id="NF001377">
    <property type="entry name" value="PRK00278.2-4"/>
    <property type="match status" value="1"/>
</dbReference>
<dbReference type="InterPro" id="IPR013798">
    <property type="entry name" value="Indole-3-glycerol_P_synth_dom"/>
</dbReference>
<keyword evidence="15" id="KW-0511">Multifunctional enzyme</keyword>
<sequence length="489" mass="54472">MAVLLIDNYDSFTWNVYEGLVKAGAEVSVSRNDEITIEEIKTMNPSHIVLSPGPGHPKEPNGICDDVLTTFAGKIPILGVCMGLQLFYVHFGGVVDSAGEFVHGKTDIIHHDSKGIYKNIPRDFVATRYHSLICTQDSLPDCLEVTSTVSSGLIMGVRHKEFAIEGVQYHPDSFLSENQILMFKNFLTLRGGTWKENPDYVVVHNVPEPATKGETILEKIHKQRLLDIEADKNLPGRTFEDLEDLIKLGVAPPAIDFYKCLCRRRNEDPKYRAVISEVKRASPSKGDIGLKVNSVKMALQYAEGGASAISVLTEPTWFKGRIEDMIQIRKAFDRFGEDRPAILRKDFIIDKYQIAEARLYGADAVLLIVAMLTLEQLTDLLQYTHSLGMEALVEVNSETEVETALKAGSKIIGVNNRNLHSFNVEMNTTEILSKVIPETVFYISLSGVLNPSDALRFKESHVDAFLVGEGLMKATDKKQFIHDLVTVFA</sequence>
<protein>
    <recommendedName>
        <fullName evidence="8">Anthranilate synthase component 2</fullName>
        <ecNumber evidence="6">4.1.1.48</ecNumber>
        <ecNumber evidence="5">4.1.3.27</ecNumber>
    </recommendedName>
    <alternativeName>
        <fullName evidence="17">Anthranilate synthase, glutamine amidotransferase component</fullName>
    </alternativeName>
    <alternativeName>
        <fullName evidence="7">Multifunctional tryptophan biosynthesis protein</fullName>
    </alternativeName>
</protein>
<keyword evidence="9" id="KW-0028">Amino-acid biosynthesis</keyword>
<keyword evidence="21" id="KW-1185">Reference proteome</keyword>
<evidence type="ECO:0000256" key="3">
    <source>
        <dbReference type="ARBA" id="ARBA00004873"/>
    </source>
</evidence>
<dbReference type="Pfam" id="PF00218">
    <property type="entry name" value="IGPS"/>
    <property type="match status" value="1"/>
</dbReference>
<dbReference type="PANTHER" id="PTHR22854:SF2">
    <property type="entry name" value="INDOLE-3-GLYCEROL-PHOSPHATE SYNTHASE"/>
    <property type="match status" value="1"/>
</dbReference>
<dbReference type="PROSITE" id="PS51273">
    <property type="entry name" value="GATASE_TYPE_1"/>
    <property type="match status" value="1"/>
</dbReference>
<keyword evidence="13" id="KW-0057">Aromatic amino acid biosynthesis</keyword>
<dbReference type="InterPro" id="IPR001468">
    <property type="entry name" value="Indole-3-GlycerolPSynthase_CS"/>
</dbReference>
<dbReference type="NCBIfam" id="TIGR00566">
    <property type="entry name" value="trpG_papA"/>
    <property type="match status" value="1"/>
</dbReference>
<dbReference type="PRINTS" id="PR00097">
    <property type="entry name" value="ANTSNTHASEII"/>
</dbReference>
<dbReference type="EMBL" id="MBFS01000195">
    <property type="protein sequence ID" value="PVV03767.1"/>
    <property type="molecule type" value="Genomic_DNA"/>
</dbReference>
<dbReference type="FunFam" id="3.40.50.880:FF:000003">
    <property type="entry name" value="Anthranilate synthase component II"/>
    <property type="match status" value="1"/>
</dbReference>
<dbReference type="SUPFAM" id="SSF52317">
    <property type="entry name" value="Class I glutamine amidotransferase-like"/>
    <property type="match status" value="1"/>
</dbReference>
<dbReference type="UniPathway" id="UPA00035">
    <property type="reaction ID" value="UER00040"/>
</dbReference>
<comment type="subunit">
    <text evidence="4">Tetramer of two components I and two components II.</text>
</comment>
<evidence type="ECO:0000256" key="2">
    <source>
        <dbReference type="ARBA" id="ARBA00004696"/>
    </source>
</evidence>
<comment type="catalytic activity">
    <reaction evidence="16">
        <text>chorismate + L-glutamine = anthranilate + pyruvate + L-glutamate + H(+)</text>
        <dbReference type="Rhea" id="RHEA:21732"/>
        <dbReference type="ChEBI" id="CHEBI:15361"/>
        <dbReference type="ChEBI" id="CHEBI:15378"/>
        <dbReference type="ChEBI" id="CHEBI:16567"/>
        <dbReference type="ChEBI" id="CHEBI:29748"/>
        <dbReference type="ChEBI" id="CHEBI:29985"/>
        <dbReference type="ChEBI" id="CHEBI:58359"/>
        <dbReference type="EC" id="4.1.3.27"/>
    </reaction>
</comment>
<dbReference type="Pfam" id="PF00117">
    <property type="entry name" value="GATase"/>
    <property type="match status" value="1"/>
</dbReference>
<dbReference type="AlphaFoldDB" id="A0A2T9ZGX2"/>
<dbReference type="GO" id="GO:0004049">
    <property type="term" value="F:anthranilate synthase activity"/>
    <property type="evidence" value="ECO:0007669"/>
    <property type="project" value="UniProtKB-EC"/>
</dbReference>
<evidence type="ECO:0000256" key="12">
    <source>
        <dbReference type="ARBA" id="ARBA00022962"/>
    </source>
</evidence>
<evidence type="ECO:0000256" key="13">
    <source>
        <dbReference type="ARBA" id="ARBA00023141"/>
    </source>
</evidence>
<evidence type="ECO:0000256" key="10">
    <source>
        <dbReference type="ARBA" id="ARBA00022793"/>
    </source>
</evidence>
<evidence type="ECO:0000259" key="19">
    <source>
        <dbReference type="Pfam" id="PF00218"/>
    </source>
</evidence>
<dbReference type="HAMAP" id="MF_00134_B">
    <property type="entry name" value="IGPS_B"/>
    <property type="match status" value="1"/>
</dbReference>
<evidence type="ECO:0000259" key="18">
    <source>
        <dbReference type="Pfam" id="PF00117"/>
    </source>
</evidence>
<dbReference type="GO" id="GO:0000162">
    <property type="term" value="P:L-tryptophan biosynthetic process"/>
    <property type="evidence" value="ECO:0007669"/>
    <property type="project" value="UniProtKB-UniPathway"/>
</dbReference>
<evidence type="ECO:0000256" key="9">
    <source>
        <dbReference type="ARBA" id="ARBA00022605"/>
    </source>
</evidence>
<dbReference type="STRING" id="133381.A0A2T9ZGX2"/>
<organism evidence="20 21">
    <name type="scientific">Smittium megazygosporum</name>
    <dbReference type="NCBI Taxonomy" id="133381"/>
    <lineage>
        <taxon>Eukaryota</taxon>
        <taxon>Fungi</taxon>
        <taxon>Fungi incertae sedis</taxon>
        <taxon>Zoopagomycota</taxon>
        <taxon>Kickxellomycotina</taxon>
        <taxon>Harpellomycetes</taxon>
        <taxon>Harpellales</taxon>
        <taxon>Legeriomycetaceae</taxon>
        <taxon>Smittium</taxon>
    </lineage>
</organism>
<evidence type="ECO:0000256" key="4">
    <source>
        <dbReference type="ARBA" id="ARBA00011743"/>
    </source>
</evidence>
<dbReference type="EC" id="4.1.3.27" evidence="5"/>
<comment type="caution">
    <text evidence="20">The sequence shown here is derived from an EMBL/GenBank/DDBJ whole genome shotgun (WGS) entry which is preliminary data.</text>
</comment>
<evidence type="ECO:0000256" key="16">
    <source>
        <dbReference type="ARBA" id="ARBA00047683"/>
    </source>
</evidence>
<evidence type="ECO:0000256" key="8">
    <source>
        <dbReference type="ARBA" id="ARBA00020654"/>
    </source>
</evidence>
<keyword evidence="14" id="KW-0456">Lyase</keyword>
<comment type="pathway">
    <text evidence="2">Amino-acid biosynthesis; L-tryptophan biosynthesis; L-tryptophan from chorismate: step 4/5.</text>
</comment>
<feature type="domain" description="Indole-3-glycerol phosphate synthase" evidence="19">
    <location>
        <begin position="217"/>
        <end position="484"/>
    </location>
</feature>
<dbReference type="InterPro" id="IPR029062">
    <property type="entry name" value="Class_I_gatase-like"/>
</dbReference>
<evidence type="ECO:0000256" key="15">
    <source>
        <dbReference type="ARBA" id="ARBA00023268"/>
    </source>
</evidence>
<dbReference type="Proteomes" id="UP000245609">
    <property type="component" value="Unassembled WGS sequence"/>
</dbReference>
<keyword evidence="11" id="KW-0822">Tryptophan biosynthesis</keyword>
<keyword evidence="10" id="KW-0210">Decarboxylase</keyword>
<comment type="catalytic activity">
    <reaction evidence="1">
        <text>1-(2-carboxyphenylamino)-1-deoxy-D-ribulose 5-phosphate + H(+) = (1S,2R)-1-C-(indol-3-yl)glycerol 3-phosphate + CO2 + H2O</text>
        <dbReference type="Rhea" id="RHEA:23476"/>
        <dbReference type="ChEBI" id="CHEBI:15377"/>
        <dbReference type="ChEBI" id="CHEBI:15378"/>
        <dbReference type="ChEBI" id="CHEBI:16526"/>
        <dbReference type="ChEBI" id="CHEBI:58613"/>
        <dbReference type="ChEBI" id="CHEBI:58866"/>
        <dbReference type="EC" id="4.1.1.48"/>
    </reaction>
</comment>
<dbReference type="GO" id="GO:0004640">
    <property type="term" value="F:phosphoribosylanthranilate isomerase activity"/>
    <property type="evidence" value="ECO:0007669"/>
    <property type="project" value="TreeGrafter"/>
</dbReference>
<dbReference type="CDD" id="cd00331">
    <property type="entry name" value="IGPS"/>
    <property type="match status" value="1"/>
</dbReference>
<comment type="pathway">
    <text evidence="3">Amino-acid biosynthesis; L-tryptophan biosynthesis; L-tryptophan from chorismate: step 1/5.</text>
</comment>
<dbReference type="PROSITE" id="PS00614">
    <property type="entry name" value="IGPS"/>
    <property type="match status" value="1"/>
</dbReference>
<dbReference type="InterPro" id="IPR017926">
    <property type="entry name" value="GATASE"/>
</dbReference>
<dbReference type="PANTHER" id="PTHR22854">
    <property type="entry name" value="TRYPTOPHAN BIOSYNTHESIS PROTEIN"/>
    <property type="match status" value="1"/>
</dbReference>
<dbReference type="InterPro" id="IPR013785">
    <property type="entry name" value="Aldolase_TIM"/>
</dbReference>
<name>A0A2T9ZGX2_9FUNG</name>
<evidence type="ECO:0000256" key="17">
    <source>
        <dbReference type="ARBA" id="ARBA00082672"/>
    </source>
</evidence>
<reference evidence="20 21" key="1">
    <citation type="journal article" date="2018" name="MBio">
        <title>Comparative Genomics Reveals the Core Gene Toolbox for the Fungus-Insect Symbiosis.</title>
        <authorList>
            <person name="Wang Y."/>
            <person name="Stata M."/>
            <person name="Wang W."/>
            <person name="Stajich J.E."/>
            <person name="White M.M."/>
            <person name="Moncalvo J.M."/>
        </authorList>
    </citation>
    <scope>NUCLEOTIDE SEQUENCE [LARGE SCALE GENOMIC DNA]</scope>
    <source>
        <strain evidence="20 21">SC-DP-2</strain>
    </source>
</reference>